<gene>
    <name evidence="2" type="ORF">EF834_06500</name>
</gene>
<dbReference type="Pfam" id="PF04954">
    <property type="entry name" value="SIP"/>
    <property type="match status" value="1"/>
</dbReference>
<evidence type="ECO:0000259" key="1">
    <source>
        <dbReference type="PROSITE" id="PS51384"/>
    </source>
</evidence>
<dbReference type="PROSITE" id="PS51384">
    <property type="entry name" value="FAD_FR"/>
    <property type="match status" value="1"/>
</dbReference>
<sequence>MPSNANPYYFAPVSRVARITPNMLRITLSGGDLTRFVSSGDADERLLVVFPADGESRPPAPQSIGGTWDYPVDGHRPEMRSFTVRHWNSETREMDIDFVVHGSGAAVRWALQARPGQVLGVTTASGWYRPPDDAAWQLLIADMTALPAVGRIVEELASGVRVHVIAEVTTADDEQCPETAADVTYTWLHGSGNGVGPSALADAAREWTCPDGPGYVWFAGEAGLSREVRRWLRHSLGWSSDRYDVMGYWRADKEAWTARYEKVRGQIEAAQTAALAAGGDFDSLRDAVDAAMEDAGL</sequence>
<dbReference type="PANTHER" id="PTHR30157:SF0">
    <property type="entry name" value="NADPH-DEPENDENT FERRIC-CHELATE REDUCTASE"/>
    <property type="match status" value="1"/>
</dbReference>
<evidence type="ECO:0000313" key="3">
    <source>
        <dbReference type="Proteomes" id="UP000284333"/>
    </source>
</evidence>
<dbReference type="InterPro" id="IPR017927">
    <property type="entry name" value="FAD-bd_FR_type"/>
</dbReference>
<dbReference type="InterPro" id="IPR017938">
    <property type="entry name" value="Riboflavin_synthase-like_b-brl"/>
</dbReference>
<proteinExistence type="predicted"/>
<comment type="caution">
    <text evidence="2">The sequence shown here is derived from an EMBL/GenBank/DDBJ whole genome shotgun (WGS) entry which is preliminary data.</text>
</comment>
<protein>
    <submittedName>
        <fullName evidence="2">Siderophore-interacting protein</fullName>
    </submittedName>
</protein>
<dbReference type="RefSeq" id="WP_127946725.1">
    <property type="nucleotide sequence ID" value="NZ_RKLN01000002.1"/>
</dbReference>
<dbReference type="GO" id="GO:0016491">
    <property type="term" value="F:oxidoreductase activity"/>
    <property type="evidence" value="ECO:0007669"/>
    <property type="project" value="InterPro"/>
</dbReference>
<evidence type="ECO:0000313" key="2">
    <source>
        <dbReference type="EMBL" id="RVW05012.1"/>
    </source>
</evidence>
<reference evidence="2 3" key="1">
    <citation type="submission" date="2018-11" db="EMBL/GenBank/DDBJ databases">
        <title>Rhodococcus spongicola sp. nov. and Rhodococcus xishaensis sp. nov. from marine sponges.</title>
        <authorList>
            <person name="Li L."/>
            <person name="Lin H.W."/>
        </authorList>
    </citation>
    <scope>NUCLEOTIDE SEQUENCE [LARGE SCALE GENOMIC DNA]</scope>
    <source>
        <strain evidence="2 3">LHW50502</strain>
    </source>
</reference>
<dbReference type="CDD" id="cd06193">
    <property type="entry name" value="siderophore_interacting"/>
    <property type="match status" value="1"/>
</dbReference>
<dbReference type="InterPro" id="IPR039374">
    <property type="entry name" value="SIP_fam"/>
</dbReference>
<dbReference type="Proteomes" id="UP000284333">
    <property type="component" value="Unassembled WGS sequence"/>
</dbReference>
<feature type="domain" description="FAD-binding FR-type" evidence="1">
    <location>
        <begin position="6"/>
        <end position="131"/>
    </location>
</feature>
<dbReference type="SUPFAM" id="SSF63380">
    <property type="entry name" value="Riboflavin synthase domain-like"/>
    <property type="match status" value="1"/>
</dbReference>
<dbReference type="InterPro" id="IPR007037">
    <property type="entry name" value="SIP_rossman_dom"/>
</dbReference>
<dbReference type="Pfam" id="PF08021">
    <property type="entry name" value="FAD_binding_9"/>
    <property type="match status" value="1"/>
</dbReference>
<dbReference type="EMBL" id="RKLN01000002">
    <property type="protein sequence ID" value="RVW05012.1"/>
    <property type="molecule type" value="Genomic_DNA"/>
</dbReference>
<dbReference type="InterPro" id="IPR039261">
    <property type="entry name" value="FNR_nucleotide-bd"/>
</dbReference>
<dbReference type="Gene3D" id="3.40.50.80">
    <property type="entry name" value="Nucleotide-binding domain of ferredoxin-NADP reductase (FNR) module"/>
    <property type="match status" value="1"/>
</dbReference>
<name>A0A438B231_9NOCA</name>
<dbReference type="PANTHER" id="PTHR30157">
    <property type="entry name" value="FERRIC REDUCTASE, NADPH-DEPENDENT"/>
    <property type="match status" value="1"/>
</dbReference>
<dbReference type="AlphaFoldDB" id="A0A438B231"/>
<accession>A0A438B231</accession>
<keyword evidence="3" id="KW-1185">Reference proteome</keyword>
<organism evidence="2 3">
    <name type="scientific">Rhodococcus spongiicola</name>
    <dbReference type="NCBI Taxonomy" id="2487352"/>
    <lineage>
        <taxon>Bacteria</taxon>
        <taxon>Bacillati</taxon>
        <taxon>Actinomycetota</taxon>
        <taxon>Actinomycetes</taxon>
        <taxon>Mycobacteriales</taxon>
        <taxon>Nocardiaceae</taxon>
        <taxon>Rhodococcus</taxon>
    </lineage>
</organism>
<dbReference type="Gene3D" id="2.40.30.10">
    <property type="entry name" value="Translation factors"/>
    <property type="match status" value="1"/>
</dbReference>
<dbReference type="OrthoDB" id="9814826at2"/>
<dbReference type="InterPro" id="IPR013113">
    <property type="entry name" value="SIP_FAD-bd"/>
</dbReference>